<proteinExistence type="predicted"/>
<keyword evidence="2" id="KW-1185">Reference proteome</keyword>
<evidence type="ECO:0000313" key="1">
    <source>
        <dbReference type="EMBL" id="SCC68379.1"/>
    </source>
</evidence>
<gene>
    <name evidence="1" type="ORF">GA0061070_107410</name>
</gene>
<name>A0A1C4GJI9_9ENTR</name>
<reference evidence="2" key="1">
    <citation type="submission" date="2016-08" db="EMBL/GenBank/DDBJ databases">
        <authorList>
            <person name="Varghese N."/>
            <person name="Submissions Spin"/>
        </authorList>
    </citation>
    <scope>NUCLEOTIDE SEQUENCE [LARGE SCALE GENOMIC DNA]</scope>
    <source>
        <strain evidence="2">REICA_142</strain>
    </source>
</reference>
<sequence>MSKNILINNLFLKNSLKLAFLAPSLLVSLALKGKVTLTRQEA</sequence>
<dbReference type="Proteomes" id="UP000198515">
    <property type="component" value="Unassembled WGS sequence"/>
</dbReference>
<dbReference type="EMBL" id="FMBC01000074">
    <property type="protein sequence ID" value="SCC68379.1"/>
    <property type="molecule type" value="Genomic_DNA"/>
</dbReference>
<dbReference type="AlphaFoldDB" id="A0A1C4GJI9"/>
<organism evidence="1 2">
    <name type="scientific">Kosakonia oryziphila</name>
    <dbReference type="NCBI Taxonomy" id="1005667"/>
    <lineage>
        <taxon>Bacteria</taxon>
        <taxon>Pseudomonadati</taxon>
        <taxon>Pseudomonadota</taxon>
        <taxon>Gammaproteobacteria</taxon>
        <taxon>Enterobacterales</taxon>
        <taxon>Enterobacteriaceae</taxon>
        <taxon>Kosakonia</taxon>
    </lineage>
</organism>
<protein>
    <submittedName>
        <fullName evidence="1">Uncharacterized protein</fullName>
    </submittedName>
</protein>
<evidence type="ECO:0000313" key="2">
    <source>
        <dbReference type="Proteomes" id="UP000198515"/>
    </source>
</evidence>
<accession>A0A1C4GJI9</accession>